<dbReference type="PANTHER" id="PTHR34990:SF1">
    <property type="entry name" value="UDP-2,3-DIACYLGLUCOSAMINE HYDROLASE"/>
    <property type="match status" value="1"/>
</dbReference>
<dbReference type="InterPro" id="IPR029052">
    <property type="entry name" value="Metallo-depent_PP-like"/>
</dbReference>
<name>A0A1F5Z2Q5_9BACT</name>
<keyword evidence="5" id="KW-0472">Membrane</keyword>
<dbReference type="GO" id="GO:0016020">
    <property type="term" value="C:membrane"/>
    <property type="evidence" value="ECO:0007669"/>
    <property type="project" value="GOC"/>
</dbReference>
<accession>A0A1F5Z2Q5</accession>
<evidence type="ECO:0000313" key="9">
    <source>
        <dbReference type="Proteomes" id="UP000179129"/>
    </source>
</evidence>
<organism evidence="8 9">
    <name type="scientific">Candidatus Glassbacteria bacterium RIFCSPLOWO2_12_FULL_58_11</name>
    <dbReference type="NCBI Taxonomy" id="1817867"/>
    <lineage>
        <taxon>Bacteria</taxon>
        <taxon>Candidatus Glassiibacteriota</taxon>
    </lineage>
</organism>
<keyword evidence="6" id="KW-0464">Manganese</keyword>
<dbReference type="Gene3D" id="3.60.21.10">
    <property type="match status" value="1"/>
</dbReference>
<evidence type="ECO:0000259" key="7">
    <source>
        <dbReference type="Pfam" id="PF00149"/>
    </source>
</evidence>
<feature type="domain" description="Calcineurin-like phosphoesterase" evidence="7">
    <location>
        <begin position="10"/>
        <end position="216"/>
    </location>
</feature>
<keyword evidence="3" id="KW-0479">Metal-binding</keyword>
<dbReference type="SUPFAM" id="SSF56300">
    <property type="entry name" value="Metallo-dependent phosphatases"/>
    <property type="match status" value="1"/>
</dbReference>
<evidence type="ECO:0000313" key="8">
    <source>
        <dbReference type="EMBL" id="OGG06655.1"/>
    </source>
</evidence>
<dbReference type="EMBL" id="MFIX01000013">
    <property type="protein sequence ID" value="OGG06655.1"/>
    <property type="molecule type" value="Genomic_DNA"/>
</dbReference>
<evidence type="ECO:0000256" key="6">
    <source>
        <dbReference type="ARBA" id="ARBA00023211"/>
    </source>
</evidence>
<reference evidence="8 9" key="1">
    <citation type="journal article" date="2016" name="Nat. Commun.">
        <title>Thousands of microbial genomes shed light on interconnected biogeochemical processes in an aquifer system.</title>
        <authorList>
            <person name="Anantharaman K."/>
            <person name="Brown C.T."/>
            <person name="Hug L.A."/>
            <person name="Sharon I."/>
            <person name="Castelle C.J."/>
            <person name="Probst A.J."/>
            <person name="Thomas B.C."/>
            <person name="Singh A."/>
            <person name="Wilkins M.J."/>
            <person name="Karaoz U."/>
            <person name="Brodie E.L."/>
            <person name="Williams K.H."/>
            <person name="Hubbard S.S."/>
            <person name="Banfield J.F."/>
        </authorList>
    </citation>
    <scope>NUCLEOTIDE SEQUENCE [LARGE SCALE GENOMIC DNA]</scope>
</reference>
<evidence type="ECO:0000256" key="3">
    <source>
        <dbReference type="ARBA" id="ARBA00022723"/>
    </source>
</evidence>
<dbReference type="GO" id="GO:0046872">
    <property type="term" value="F:metal ion binding"/>
    <property type="evidence" value="ECO:0007669"/>
    <property type="project" value="UniProtKB-KW"/>
</dbReference>
<dbReference type="Pfam" id="PF00149">
    <property type="entry name" value="Metallophos"/>
    <property type="match status" value="1"/>
</dbReference>
<evidence type="ECO:0000256" key="4">
    <source>
        <dbReference type="ARBA" id="ARBA00022801"/>
    </source>
</evidence>
<dbReference type="STRING" id="1817867.A3F83_01820"/>
<evidence type="ECO:0000256" key="2">
    <source>
        <dbReference type="ARBA" id="ARBA00022519"/>
    </source>
</evidence>
<dbReference type="Proteomes" id="UP000179129">
    <property type="component" value="Unassembled WGS sequence"/>
</dbReference>
<keyword evidence="4" id="KW-0378">Hydrolase</keyword>
<sequence>METQIGPEARVVFFSDAHLGSEPGEELSQRQGRVCDFLEQVAGPAQALVILGDLFDFYFEYGTVLPARYLRVMAALEKLSRTGVSCYYIAGNHDFWLGELFSRTLGVKVIRDSLVLVRESERAERVFAAHGDGLGEGDTGYKILKKILRNRALIRLFRMIHPDWGYALARLTSRTSRQYTARLQGSRVEAAAATAGSLLESHPELDAVILAHTHQPDRRQFHRGLYLNSGDWCEHSSYIVWTPGKFELKNFDPAS</sequence>
<evidence type="ECO:0000256" key="5">
    <source>
        <dbReference type="ARBA" id="ARBA00023136"/>
    </source>
</evidence>
<dbReference type="PANTHER" id="PTHR34990">
    <property type="entry name" value="UDP-2,3-DIACYLGLUCOSAMINE HYDROLASE-RELATED"/>
    <property type="match status" value="1"/>
</dbReference>
<dbReference type="GO" id="GO:0008758">
    <property type="term" value="F:UDP-2,3-diacylglucosamine hydrolase activity"/>
    <property type="evidence" value="ECO:0007669"/>
    <property type="project" value="TreeGrafter"/>
</dbReference>
<protein>
    <recommendedName>
        <fullName evidence="7">Calcineurin-like phosphoesterase domain-containing protein</fullName>
    </recommendedName>
</protein>
<dbReference type="GO" id="GO:0009245">
    <property type="term" value="P:lipid A biosynthetic process"/>
    <property type="evidence" value="ECO:0007669"/>
    <property type="project" value="TreeGrafter"/>
</dbReference>
<proteinExistence type="predicted"/>
<dbReference type="InterPro" id="IPR043461">
    <property type="entry name" value="LpxH-like"/>
</dbReference>
<comment type="caution">
    <text evidence="8">The sequence shown here is derived from an EMBL/GenBank/DDBJ whole genome shotgun (WGS) entry which is preliminary data.</text>
</comment>
<keyword evidence="2" id="KW-0997">Cell inner membrane</keyword>
<dbReference type="CDD" id="cd07398">
    <property type="entry name" value="MPP_YbbF-LpxH"/>
    <property type="match status" value="1"/>
</dbReference>
<keyword evidence="1" id="KW-1003">Cell membrane</keyword>
<gene>
    <name evidence="8" type="ORF">A3F83_01820</name>
</gene>
<evidence type="ECO:0000256" key="1">
    <source>
        <dbReference type="ARBA" id="ARBA00022475"/>
    </source>
</evidence>
<dbReference type="AlphaFoldDB" id="A0A1F5Z2Q5"/>
<dbReference type="InterPro" id="IPR004843">
    <property type="entry name" value="Calcineurin-like_PHP"/>
</dbReference>